<dbReference type="Pfam" id="PF01938">
    <property type="entry name" value="TRAM"/>
    <property type="match status" value="1"/>
</dbReference>
<gene>
    <name evidence="6" type="primary">rlmD</name>
    <name evidence="6" type="ORF">CMsap09_05010</name>
</gene>
<dbReference type="AlphaFoldDB" id="A0A251XS07"/>
<dbReference type="InterPro" id="IPR010280">
    <property type="entry name" value="U5_MeTrfase_fam"/>
</dbReference>
<dbReference type="InterPro" id="IPR002792">
    <property type="entry name" value="TRAM_dom"/>
</dbReference>
<feature type="region of interest" description="Disordered" evidence="4">
    <location>
        <begin position="74"/>
        <end position="102"/>
    </location>
</feature>
<reference evidence="6 7" key="1">
    <citation type="submission" date="2016-08" db="EMBL/GenBank/DDBJ databases">
        <title>Genome sequence of Clavibacter michiganensis spp. strain CASJ009.</title>
        <authorList>
            <person name="Thapa S.P."/>
            <person name="Coaker G."/>
        </authorList>
    </citation>
    <scope>NUCLEOTIDE SEQUENCE [LARGE SCALE GENOMIC DNA]</scope>
    <source>
        <strain evidence="6">CASJ009</strain>
    </source>
</reference>
<evidence type="ECO:0000313" key="7">
    <source>
        <dbReference type="Proteomes" id="UP000195106"/>
    </source>
</evidence>
<dbReference type="Proteomes" id="UP000195106">
    <property type="component" value="Unassembled WGS sequence"/>
</dbReference>
<dbReference type="GO" id="GO:0070475">
    <property type="term" value="P:rRNA base methylation"/>
    <property type="evidence" value="ECO:0007669"/>
    <property type="project" value="TreeGrafter"/>
</dbReference>
<feature type="compositionally biased region" description="Polar residues" evidence="4">
    <location>
        <begin position="88"/>
        <end position="102"/>
    </location>
</feature>
<comment type="caution">
    <text evidence="6">The sequence shown here is derived from an EMBL/GenBank/DDBJ whole genome shotgun (WGS) entry which is preliminary data.</text>
</comment>
<dbReference type="PROSITE" id="PS50926">
    <property type="entry name" value="TRAM"/>
    <property type="match status" value="1"/>
</dbReference>
<feature type="domain" description="TRAM" evidence="5">
    <location>
        <begin position="2"/>
        <end position="61"/>
    </location>
</feature>
<dbReference type="PANTHER" id="PTHR11061">
    <property type="entry name" value="RNA M5U METHYLTRANSFERASE"/>
    <property type="match status" value="1"/>
</dbReference>
<dbReference type="InterPro" id="IPR012340">
    <property type="entry name" value="NA-bd_OB-fold"/>
</dbReference>
<keyword evidence="1 6" id="KW-0489">Methyltransferase</keyword>
<sequence length="102" mass="11015">MGEQVGREVEVDVTNIAHGGVSVARHDGRVVFVSDAIPGERVRARITEDAKKSFWRADTVEVLDASPHRRPHVWAEASVDRAPRTGSAAPSSATSRWPTSAS</sequence>
<accession>A0A251XS07</accession>
<name>A0A251XS07_9MICO</name>
<evidence type="ECO:0000256" key="2">
    <source>
        <dbReference type="ARBA" id="ARBA00022679"/>
    </source>
</evidence>
<dbReference type="Gene3D" id="2.40.50.140">
    <property type="entry name" value="Nucleic acid-binding proteins"/>
    <property type="match status" value="1"/>
</dbReference>
<dbReference type="PANTHER" id="PTHR11061:SF30">
    <property type="entry name" value="TRNA (URACIL(54)-C(5))-METHYLTRANSFERASE"/>
    <property type="match status" value="1"/>
</dbReference>
<protein>
    <submittedName>
        <fullName evidence="6">23S rRNA (Uracil(1939)-C(5))-methyltransferase RlmD</fullName>
    </submittedName>
</protein>
<evidence type="ECO:0000256" key="3">
    <source>
        <dbReference type="ARBA" id="ARBA00022691"/>
    </source>
</evidence>
<evidence type="ECO:0000256" key="4">
    <source>
        <dbReference type="SAM" id="MobiDB-lite"/>
    </source>
</evidence>
<evidence type="ECO:0000313" key="6">
    <source>
        <dbReference type="EMBL" id="OUE08287.1"/>
    </source>
</evidence>
<evidence type="ECO:0000259" key="5">
    <source>
        <dbReference type="PROSITE" id="PS50926"/>
    </source>
</evidence>
<evidence type="ECO:0000256" key="1">
    <source>
        <dbReference type="ARBA" id="ARBA00022603"/>
    </source>
</evidence>
<keyword evidence="3" id="KW-0949">S-adenosyl-L-methionine</keyword>
<dbReference type="EMBL" id="MDHJ01000001">
    <property type="protein sequence ID" value="OUE08287.1"/>
    <property type="molecule type" value="Genomic_DNA"/>
</dbReference>
<dbReference type="SUPFAM" id="SSF50249">
    <property type="entry name" value="Nucleic acid-binding proteins"/>
    <property type="match status" value="1"/>
</dbReference>
<organism evidence="6 7">
    <name type="scientific">Clavibacter michiganensis</name>
    <dbReference type="NCBI Taxonomy" id="28447"/>
    <lineage>
        <taxon>Bacteria</taxon>
        <taxon>Bacillati</taxon>
        <taxon>Actinomycetota</taxon>
        <taxon>Actinomycetes</taxon>
        <taxon>Micrococcales</taxon>
        <taxon>Microbacteriaceae</taxon>
        <taxon>Clavibacter</taxon>
    </lineage>
</organism>
<proteinExistence type="predicted"/>
<dbReference type="GO" id="GO:0070041">
    <property type="term" value="F:rRNA (uridine-C5-)-methyltransferase activity"/>
    <property type="evidence" value="ECO:0007669"/>
    <property type="project" value="TreeGrafter"/>
</dbReference>
<keyword evidence="2 6" id="KW-0808">Transferase</keyword>